<comment type="caution">
    <text evidence="3">The sequence shown here is derived from an EMBL/GenBank/DDBJ whole genome shotgun (WGS) entry which is preliminary data.</text>
</comment>
<reference evidence="3 4" key="1">
    <citation type="submission" date="2019-01" db="EMBL/GenBank/DDBJ databases">
        <title>Spirosoma flava sp. nov., a propanil-degrading bacterium isolated from herbicide-contaminated soil.</title>
        <authorList>
            <person name="Zhang L."/>
            <person name="Jiang J.-D."/>
        </authorList>
    </citation>
    <scope>NUCLEOTIDE SEQUENCE [LARGE SCALE GENOMIC DNA]</scope>
    <source>
        <strain evidence="3 4">TY50</strain>
    </source>
</reference>
<dbReference type="EMBL" id="SBLB01000003">
    <property type="protein sequence ID" value="RYC69490.1"/>
    <property type="molecule type" value="Genomic_DNA"/>
</dbReference>
<dbReference type="RefSeq" id="WP_129601708.1">
    <property type="nucleotide sequence ID" value="NZ_SBLB01000003.1"/>
</dbReference>
<dbReference type="SUPFAM" id="SSF53474">
    <property type="entry name" value="alpha/beta-Hydrolases"/>
    <property type="match status" value="1"/>
</dbReference>
<keyword evidence="1" id="KW-0732">Signal</keyword>
<dbReference type="InterPro" id="IPR053145">
    <property type="entry name" value="AB_hydrolase_Est10"/>
</dbReference>
<dbReference type="Pfam" id="PF12146">
    <property type="entry name" value="Hydrolase_4"/>
    <property type="match status" value="1"/>
</dbReference>
<accession>A0A4Q2UPE3</accession>
<sequence length="328" mass="35049">MRIFHRLLVVLVSLGAGSAVAQTTEPIRYITTVPAGLSLTLEGTLSLPADTHKPVAVVLLIAGSGATDRDGNSPSQIAGLGTLKAATYRLLADSLVKNGIAVARYDKRGSGSNTLASSALIKPEDHRFDYYVQDAVGFIRQLQADKRFSRVYVAGHSEGSLVGMLAARATKPAGFISLAGAGRNIAEVLKTQLQQLPEPARALAYRDLDSLRAGQRVTAPEKSALMVLHPKLQPAMISWMQYDPALVLKDVPGAILIINGRHDLQVAVSEAEALKAARPDARLLLFDQMNHVLKDAPASGLEHLRTYTDPNYPLTPGLVAGIVGFIRP</sequence>
<dbReference type="PANTHER" id="PTHR43265">
    <property type="entry name" value="ESTERASE ESTD"/>
    <property type="match status" value="1"/>
</dbReference>
<dbReference type="Gene3D" id="3.40.50.1820">
    <property type="entry name" value="alpha/beta hydrolase"/>
    <property type="match status" value="1"/>
</dbReference>
<proteinExistence type="predicted"/>
<keyword evidence="3" id="KW-0378">Hydrolase</keyword>
<dbReference type="AlphaFoldDB" id="A0A4Q2UPE3"/>
<dbReference type="InterPro" id="IPR029058">
    <property type="entry name" value="AB_hydrolase_fold"/>
</dbReference>
<gene>
    <name evidence="3" type="ORF">EQG79_12860</name>
</gene>
<evidence type="ECO:0000259" key="2">
    <source>
        <dbReference type="Pfam" id="PF12146"/>
    </source>
</evidence>
<evidence type="ECO:0000313" key="3">
    <source>
        <dbReference type="EMBL" id="RYC69490.1"/>
    </source>
</evidence>
<feature type="domain" description="Serine aminopeptidase S33" evidence="2">
    <location>
        <begin position="86"/>
        <end position="190"/>
    </location>
</feature>
<dbReference type="PANTHER" id="PTHR43265:SF1">
    <property type="entry name" value="ESTERASE ESTD"/>
    <property type="match status" value="1"/>
</dbReference>
<dbReference type="Proteomes" id="UP000290407">
    <property type="component" value="Unassembled WGS sequence"/>
</dbReference>
<protein>
    <submittedName>
        <fullName evidence="3">Alpha/beta fold hydrolase</fullName>
    </submittedName>
</protein>
<evidence type="ECO:0000313" key="4">
    <source>
        <dbReference type="Proteomes" id="UP000290407"/>
    </source>
</evidence>
<feature type="signal peptide" evidence="1">
    <location>
        <begin position="1"/>
        <end position="21"/>
    </location>
</feature>
<dbReference type="GO" id="GO:0052689">
    <property type="term" value="F:carboxylic ester hydrolase activity"/>
    <property type="evidence" value="ECO:0007669"/>
    <property type="project" value="TreeGrafter"/>
</dbReference>
<name>A0A4Q2UPE3_9BACT</name>
<evidence type="ECO:0000256" key="1">
    <source>
        <dbReference type="SAM" id="SignalP"/>
    </source>
</evidence>
<organism evidence="3 4">
    <name type="scientific">Spirosoma sordidisoli</name>
    <dbReference type="NCBI Taxonomy" id="2502893"/>
    <lineage>
        <taxon>Bacteria</taxon>
        <taxon>Pseudomonadati</taxon>
        <taxon>Bacteroidota</taxon>
        <taxon>Cytophagia</taxon>
        <taxon>Cytophagales</taxon>
        <taxon>Cytophagaceae</taxon>
        <taxon>Spirosoma</taxon>
    </lineage>
</organism>
<dbReference type="InterPro" id="IPR022742">
    <property type="entry name" value="Hydrolase_4"/>
</dbReference>
<keyword evidence="4" id="KW-1185">Reference proteome</keyword>
<feature type="chain" id="PRO_5020189844" evidence="1">
    <location>
        <begin position="22"/>
        <end position="328"/>
    </location>
</feature>